<protein>
    <submittedName>
        <fullName evidence="1">Uncharacterized protein</fullName>
    </submittedName>
</protein>
<organism evidence="1 2">
    <name type="scientific">Diphasiastrum complanatum</name>
    <name type="common">Issler's clubmoss</name>
    <name type="synonym">Lycopodium complanatum</name>
    <dbReference type="NCBI Taxonomy" id="34168"/>
    <lineage>
        <taxon>Eukaryota</taxon>
        <taxon>Viridiplantae</taxon>
        <taxon>Streptophyta</taxon>
        <taxon>Embryophyta</taxon>
        <taxon>Tracheophyta</taxon>
        <taxon>Lycopodiopsida</taxon>
        <taxon>Lycopodiales</taxon>
        <taxon>Lycopodiaceae</taxon>
        <taxon>Lycopodioideae</taxon>
        <taxon>Diphasiastrum</taxon>
    </lineage>
</organism>
<keyword evidence="2" id="KW-1185">Reference proteome</keyword>
<evidence type="ECO:0000313" key="2">
    <source>
        <dbReference type="Proteomes" id="UP001162992"/>
    </source>
</evidence>
<evidence type="ECO:0000313" key="1">
    <source>
        <dbReference type="EMBL" id="KAJ7567922.1"/>
    </source>
</evidence>
<reference evidence="2" key="1">
    <citation type="journal article" date="2024" name="Proc. Natl. Acad. Sci. U.S.A.">
        <title>Extraordinary preservation of gene collinearity over three hundred million years revealed in homosporous lycophytes.</title>
        <authorList>
            <person name="Li C."/>
            <person name="Wickell D."/>
            <person name="Kuo L.Y."/>
            <person name="Chen X."/>
            <person name="Nie B."/>
            <person name="Liao X."/>
            <person name="Peng D."/>
            <person name="Ji J."/>
            <person name="Jenkins J."/>
            <person name="Williams M."/>
            <person name="Shu S."/>
            <person name="Plott C."/>
            <person name="Barry K."/>
            <person name="Rajasekar S."/>
            <person name="Grimwood J."/>
            <person name="Han X."/>
            <person name="Sun S."/>
            <person name="Hou Z."/>
            <person name="He W."/>
            <person name="Dai G."/>
            <person name="Sun C."/>
            <person name="Schmutz J."/>
            <person name="Leebens-Mack J.H."/>
            <person name="Li F.W."/>
            <person name="Wang L."/>
        </authorList>
    </citation>
    <scope>NUCLEOTIDE SEQUENCE [LARGE SCALE GENOMIC DNA]</scope>
    <source>
        <strain evidence="2">cv. PW_Plant_1</strain>
    </source>
</reference>
<accession>A0ACC2EN60</accession>
<gene>
    <name evidence="1" type="ORF">O6H91_01G012200</name>
</gene>
<dbReference type="EMBL" id="CM055092">
    <property type="protein sequence ID" value="KAJ7567922.1"/>
    <property type="molecule type" value="Genomic_DNA"/>
</dbReference>
<sequence length="122" mass="12599">MASITIASNAFILSSVASSVVAGSSLSSAASQSKSPKSVRIAPVRSILTSKPDEQEDAEEQQMWRRSMVVGAGAVILSVFGAGSAKALEKRPAGEVKPGSKEAHKKYANICVSQPQASICHG</sequence>
<dbReference type="Proteomes" id="UP001162992">
    <property type="component" value="Chromosome 1"/>
</dbReference>
<comment type="caution">
    <text evidence="1">The sequence shown here is derived from an EMBL/GenBank/DDBJ whole genome shotgun (WGS) entry which is preliminary data.</text>
</comment>
<name>A0ACC2EN60_DIPCM</name>
<proteinExistence type="predicted"/>